<dbReference type="Gene3D" id="1.10.1660.10">
    <property type="match status" value="1"/>
</dbReference>
<dbReference type="EMBL" id="CP047121">
    <property type="protein sequence ID" value="QHB51597.1"/>
    <property type="molecule type" value="Genomic_DNA"/>
</dbReference>
<evidence type="ECO:0000313" key="4">
    <source>
        <dbReference type="EMBL" id="QHB51597.1"/>
    </source>
</evidence>
<organism evidence="4 5">
    <name type="scientific">Lentilactobacillus hilgardii</name>
    <name type="common">Lactobacillus hilgardii</name>
    <dbReference type="NCBI Taxonomy" id="1588"/>
    <lineage>
        <taxon>Bacteria</taxon>
        <taxon>Bacillati</taxon>
        <taxon>Bacillota</taxon>
        <taxon>Bacilli</taxon>
        <taxon>Lactobacillales</taxon>
        <taxon>Lactobacillaceae</taxon>
        <taxon>Lentilactobacillus</taxon>
    </lineage>
</organism>
<dbReference type="PANTHER" id="PTHR30204">
    <property type="entry name" value="REDOX-CYCLING DRUG-SENSING TRANSCRIPTIONAL ACTIVATOR SOXR"/>
    <property type="match status" value="1"/>
</dbReference>
<dbReference type="PANTHER" id="PTHR30204:SF82">
    <property type="entry name" value="TRANSCRIPTIONAL REGULATOR, MERR FAMILY"/>
    <property type="match status" value="1"/>
</dbReference>
<dbReference type="GO" id="GO:0003677">
    <property type="term" value="F:DNA binding"/>
    <property type="evidence" value="ECO:0007669"/>
    <property type="project" value="UniProtKB-KW"/>
</dbReference>
<dbReference type="AlphaFoldDB" id="A0A6P1E370"/>
<dbReference type="Proteomes" id="UP000465035">
    <property type="component" value="Chromosome"/>
</dbReference>
<reference evidence="4 5" key="1">
    <citation type="submission" date="2019-12" db="EMBL/GenBank/DDBJ databases">
        <title>Lactobacillus hilgardii FLUB.</title>
        <authorList>
            <person name="Gustaw K."/>
        </authorList>
    </citation>
    <scope>NUCLEOTIDE SEQUENCE [LARGE SCALE GENOMIC DNA]</scope>
    <source>
        <strain evidence="4 5">FLUB</strain>
    </source>
</reference>
<sequence>MKTYSISQVSEMYHLPTTTLRYYEDLGLLYDIPRKGNRRAYTQQHLDRLGSICCFKNTGMTLSELQTLFSYSEHGGDLDKIVDLLDQHCQEVDEQLALLKQNQQHIKRKLHFYQDIRTAEQTNTPLPDWDNYRSKTFH</sequence>
<evidence type="ECO:0000256" key="1">
    <source>
        <dbReference type="ARBA" id="ARBA00023125"/>
    </source>
</evidence>
<dbReference type="SUPFAM" id="SSF46955">
    <property type="entry name" value="Putative DNA-binding domain"/>
    <property type="match status" value="1"/>
</dbReference>
<feature type="coiled-coil region" evidence="2">
    <location>
        <begin position="82"/>
        <end position="109"/>
    </location>
</feature>
<dbReference type="GO" id="GO:0003700">
    <property type="term" value="F:DNA-binding transcription factor activity"/>
    <property type="evidence" value="ECO:0007669"/>
    <property type="project" value="InterPro"/>
</dbReference>
<dbReference type="InterPro" id="IPR000551">
    <property type="entry name" value="MerR-type_HTH_dom"/>
</dbReference>
<dbReference type="GeneID" id="69057685"/>
<keyword evidence="2" id="KW-0175">Coiled coil</keyword>
<dbReference type="RefSeq" id="WP_003552873.1">
    <property type="nucleotide sequence ID" value="NZ_CABKOL010000106.1"/>
</dbReference>
<name>A0A6P1E370_LENHI</name>
<feature type="domain" description="HTH merR-type" evidence="3">
    <location>
        <begin position="3"/>
        <end position="71"/>
    </location>
</feature>
<evidence type="ECO:0000259" key="3">
    <source>
        <dbReference type="PROSITE" id="PS50937"/>
    </source>
</evidence>
<keyword evidence="1" id="KW-0238">DNA-binding</keyword>
<evidence type="ECO:0000256" key="2">
    <source>
        <dbReference type="SAM" id="Coils"/>
    </source>
</evidence>
<dbReference type="PROSITE" id="PS50937">
    <property type="entry name" value="HTH_MERR_2"/>
    <property type="match status" value="1"/>
</dbReference>
<proteinExistence type="predicted"/>
<dbReference type="Pfam" id="PF13411">
    <property type="entry name" value="MerR_1"/>
    <property type="match status" value="1"/>
</dbReference>
<protein>
    <submittedName>
        <fullName evidence="4">MerR family transcriptional regulator</fullName>
    </submittedName>
</protein>
<accession>A0A6P1E370</accession>
<gene>
    <name evidence="4" type="ORF">GQR93_04875</name>
</gene>
<dbReference type="InterPro" id="IPR047057">
    <property type="entry name" value="MerR_fam"/>
</dbReference>
<evidence type="ECO:0000313" key="5">
    <source>
        <dbReference type="Proteomes" id="UP000465035"/>
    </source>
</evidence>
<dbReference type="InterPro" id="IPR009061">
    <property type="entry name" value="DNA-bd_dom_put_sf"/>
</dbReference>
<dbReference type="SMART" id="SM00422">
    <property type="entry name" value="HTH_MERR"/>
    <property type="match status" value="1"/>
</dbReference>
<dbReference type="SMR" id="A0A6P1E370"/>
<dbReference type="CDD" id="cd01109">
    <property type="entry name" value="HTH_YyaN"/>
    <property type="match status" value="1"/>
</dbReference>